<dbReference type="RefSeq" id="WP_073174838.1">
    <property type="nucleotide sequence ID" value="NZ_FQVE01000004.1"/>
</dbReference>
<name>A0A1M5HIK9_9FLAO</name>
<organism evidence="1 2">
    <name type="scientific">Chryseobacterium vrystaatense</name>
    <dbReference type="NCBI Taxonomy" id="307480"/>
    <lineage>
        <taxon>Bacteria</taxon>
        <taxon>Pseudomonadati</taxon>
        <taxon>Bacteroidota</taxon>
        <taxon>Flavobacteriia</taxon>
        <taxon>Flavobacteriales</taxon>
        <taxon>Weeksellaceae</taxon>
        <taxon>Chryseobacterium group</taxon>
        <taxon>Chryseobacterium</taxon>
    </lineage>
</organism>
<sequence>MKPFLIFSGMLMVCLSCTKDKHPDVLTLKQLIEKGDIVVVEKRDSTLSHTISFINDSIYLSKKQHFIYLSDKSSHDNVKKEADYVIKNSIELKNMINRKTYLTDTIDSGSSVLIDNKGDLLINNTVFASPGYSTRKSADSSKVKDYKDIETSAKALTMLDEFDESIIYKWTNTGKLGNLHDLFYFQINGTKFKSTTECYFIRNKYFYNSKYGVLKFK</sequence>
<dbReference type="EMBL" id="FQVE01000004">
    <property type="protein sequence ID" value="SHG15775.1"/>
    <property type="molecule type" value="Genomic_DNA"/>
</dbReference>
<proteinExistence type="predicted"/>
<evidence type="ECO:0000313" key="1">
    <source>
        <dbReference type="EMBL" id="SHG15775.1"/>
    </source>
</evidence>
<accession>A0A1M5HIK9</accession>
<gene>
    <name evidence="1" type="ORF">SAMN02787073_3714</name>
</gene>
<dbReference type="Proteomes" id="UP000184108">
    <property type="component" value="Unassembled WGS sequence"/>
</dbReference>
<protein>
    <submittedName>
        <fullName evidence="1">Uncharacterized protein</fullName>
    </submittedName>
</protein>
<evidence type="ECO:0000313" key="2">
    <source>
        <dbReference type="Proteomes" id="UP000184108"/>
    </source>
</evidence>
<dbReference type="AlphaFoldDB" id="A0A1M5HIK9"/>
<reference evidence="2" key="1">
    <citation type="submission" date="2016-11" db="EMBL/GenBank/DDBJ databases">
        <authorList>
            <person name="Varghese N."/>
            <person name="Submissions S."/>
        </authorList>
    </citation>
    <scope>NUCLEOTIDE SEQUENCE [LARGE SCALE GENOMIC DNA]</scope>
    <source>
        <strain evidence="2">YR203</strain>
    </source>
</reference>